<evidence type="ECO:0000256" key="1">
    <source>
        <dbReference type="ARBA" id="ARBA00004496"/>
    </source>
</evidence>
<evidence type="ECO:0000256" key="5">
    <source>
        <dbReference type="ARBA" id="ARBA00022840"/>
    </source>
</evidence>
<keyword evidence="10" id="KW-0378">Hydrolase</keyword>
<dbReference type="FunFam" id="3.40.50.300:FF:000220">
    <property type="entry name" value="ATP-dependent protease ATPase subunit HslU"/>
    <property type="match status" value="1"/>
</dbReference>
<evidence type="ECO:0000256" key="2">
    <source>
        <dbReference type="ARBA" id="ARBA00009771"/>
    </source>
</evidence>
<evidence type="ECO:0000256" key="6">
    <source>
        <dbReference type="ARBA" id="ARBA00023186"/>
    </source>
</evidence>
<evidence type="ECO:0000256" key="7">
    <source>
        <dbReference type="SAM" id="MobiDB-lite"/>
    </source>
</evidence>
<protein>
    <submittedName>
        <fullName evidence="10">ATP-dependent hsl protease ATP-binding subunit HslU</fullName>
    </submittedName>
</protein>
<dbReference type="SMART" id="SM00382">
    <property type="entry name" value="AAA"/>
    <property type="match status" value="1"/>
</dbReference>
<feature type="domain" description="AAA+ ATPase" evidence="8">
    <location>
        <begin position="55"/>
        <end position="349"/>
    </location>
</feature>
<dbReference type="Gene3D" id="1.10.8.60">
    <property type="match status" value="1"/>
</dbReference>
<keyword evidence="4" id="KW-0547">Nucleotide-binding</keyword>
<dbReference type="GO" id="GO:0009376">
    <property type="term" value="C:HslUV protease complex"/>
    <property type="evidence" value="ECO:0007669"/>
    <property type="project" value="InterPro"/>
</dbReference>
<dbReference type="CDD" id="cd19498">
    <property type="entry name" value="RecA-like_HslU"/>
    <property type="match status" value="1"/>
</dbReference>
<keyword evidence="6" id="KW-0143">Chaperone</keyword>
<evidence type="ECO:0000259" key="8">
    <source>
        <dbReference type="SMART" id="SM00382"/>
    </source>
</evidence>
<dbReference type="Pfam" id="PF07724">
    <property type="entry name" value="AAA_2"/>
    <property type="match status" value="1"/>
</dbReference>
<reference evidence="10" key="1">
    <citation type="submission" date="2018-06" db="EMBL/GenBank/DDBJ databases">
        <authorList>
            <person name="Zhirakovskaya E."/>
        </authorList>
    </citation>
    <scope>NUCLEOTIDE SEQUENCE</scope>
</reference>
<gene>
    <name evidence="10" type="ORF">MNBD_NITROSPIRAE01-394</name>
</gene>
<dbReference type="InterPro" id="IPR003593">
    <property type="entry name" value="AAA+_ATPase"/>
</dbReference>
<organism evidence="10">
    <name type="scientific">hydrothermal vent metagenome</name>
    <dbReference type="NCBI Taxonomy" id="652676"/>
    <lineage>
        <taxon>unclassified sequences</taxon>
        <taxon>metagenomes</taxon>
        <taxon>ecological metagenomes</taxon>
    </lineage>
</organism>
<evidence type="ECO:0000256" key="4">
    <source>
        <dbReference type="ARBA" id="ARBA00022741"/>
    </source>
</evidence>
<dbReference type="HAMAP" id="MF_00249">
    <property type="entry name" value="HslU"/>
    <property type="match status" value="1"/>
</dbReference>
<dbReference type="NCBIfam" id="NF003544">
    <property type="entry name" value="PRK05201.1"/>
    <property type="match status" value="1"/>
</dbReference>
<dbReference type="GO" id="GO:0008233">
    <property type="term" value="F:peptidase activity"/>
    <property type="evidence" value="ECO:0007669"/>
    <property type="project" value="UniProtKB-KW"/>
</dbReference>
<accession>A0A3B1CSD3</accession>
<dbReference type="FunFam" id="3.40.50.300:FF:000213">
    <property type="entry name" value="ATP-dependent protease ATPase subunit HslU"/>
    <property type="match status" value="1"/>
</dbReference>
<proteinExistence type="inferred from homology"/>
<evidence type="ECO:0000313" key="10">
    <source>
        <dbReference type="EMBL" id="VAX29401.1"/>
    </source>
</evidence>
<dbReference type="InterPro" id="IPR004491">
    <property type="entry name" value="HslU"/>
</dbReference>
<dbReference type="GO" id="GO:0016887">
    <property type="term" value="F:ATP hydrolysis activity"/>
    <property type="evidence" value="ECO:0007669"/>
    <property type="project" value="InterPro"/>
</dbReference>
<dbReference type="PANTHER" id="PTHR48102">
    <property type="entry name" value="ATP-DEPENDENT CLP PROTEASE ATP-BINDING SUBUNIT CLPX-LIKE, MITOCHONDRIAL-RELATED"/>
    <property type="match status" value="1"/>
</dbReference>
<sequence>MTDVEEYENLIPRRIVEELDKYIVGQKEAKRMVAIALRNRWRRQRLPDDLKDEVLPKNIIMMGPTGVGKTEISRRLAKLSGAPFIKVEASKFTEVGYVGRDVESMVRDLAELSVNMVKAQHNTSVKEKAARHAEDRLLDLLLPPPSRGVPTGVYSDSKESEPAPSDSYSKSREKLRQQLREGKLDKRSVELDLPDKSTPPIGVISNVGMEDLEMNLRDMLGNMMPGKKKRRRVKVPEALNLLNQEEAAKLIDMDEVVSDAVRRVENSGIIFLDEIDKIASREKGQGPDISREGVQRDLLPIVEGSTINTKYGMIKTDHILFIAAGAFHTAKPSDLIPELQGRFPIRVELNSLGKDEFVRILTEPKNSLKKQYVGLLATEGVELDLTDDAIEAIAETAVQVNERDENIGARRLFTILERLLDELSFAAPELEDKKVVVDAKYVAERMGPVVKDGDLSRYIL</sequence>
<dbReference type="NCBIfam" id="TIGR00390">
    <property type="entry name" value="hslU"/>
    <property type="match status" value="1"/>
</dbReference>
<keyword evidence="5 10" id="KW-0067">ATP-binding</keyword>
<keyword evidence="10" id="KW-0645">Protease</keyword>
<name>A0A3B1CSD3_9ZZZZ</name>
<dbReference type="SMART" id="SM01086">
    <property type="entry name" value="ClpB_D2-small"/>
    <property type="match status" value="1"/>
</dbReference>
<dbReference type="AlphaFoldDB" id="A0A3B1CSD3"/>
<evidence type="ECO:0000259" key="9">
    <source>
        <dbReference type="SMART" id="SM01086"/>
    </source>
</evidence>
<feature type="domain" description="Clp ATPase C-terminal" evidence="9">
    <location>
        <begin position="352"/>
        <end position="446"/>
    </location>
</feature>
<dbReference type="Gene3D" id="1.10.8.10">
    <property type="entry name" value="DNA helicase RuvA subunit, C-terminal domain"/>
    <property type="match status" value="1"/>
</dbReference>
<dbReference type="GO" id="GO:0051603">
    <property type="term" value="P:proteolysis involved in protein catabolic process"/>
    <property type="evidence" value="ECO:0007669"/>
    <property type="project" value="TreeGrafter"/>
</dbReference>
<feature type="compositionally biased region" description="Basic and acidic residues" evidence="7">
    <location>
        <begin position="169"/>
        <end position="195"/>
    </location>
</feature>
<comment type="subcellular location">
    <subcellularLocation>
        <location evidence="1">Cytoplasm</location>
    </subcellularLocation>
</comment>
<dbReference type="InterPro" id="IPR050052">
    <property type="entry name" value="ATP-dep_Clp_protease_ClpX"/>
</dbReference>
<comment type="similarity">
    <text evidence="2">Belongs to the ClpX chaperone family. HslU subfamily.</text>
</comment>
<dbReference type="Gene3D" id="3.40.50.300">
    <property type="entry name" value="P-loop containing nucleotide triphosphate hydrolases"/>
    <property type="match status" value="2"/>
</dbReference>
<dbReference type="SUPFAM" id="SSF52540">
    <property type="entry name" value="P-loop containing nucleoside triphosphate hydrolases"/>
    <property type="match status" value="1"/>
</dbReference>
<dbReference type="Pfam" id="PF00004">
    <property type="entry name" value="AAA"/>
    <property type="match status" value="1"/>
</dbReference>
<evidence type="ECO:0000256" key="3">
    <source>
        <dbReference type="ARBA" id="ARBA00022490"/>
    </source>
</evidence>
<dbReference type="EMBL" id="UOGF01000050">
    <property type="protein sequence ID" value="VAX29401.1"/>
    <property type="molecule type" value="Genomic_DNA"/>
</dbReference>
<dbReference type="InterPro" id="IPR003959">
    <property type="entry name" value="ATPase_AAA_core"/>
</dbReference>
<dbReference type="InterPro" id="IPR019489">
    <property type="entry name" value="Clp_ATPase_C"/>
</dbReference>
<dbReference type="PANTHER" id="PTHR48102:SF3">
    <property type="entry name" value="ATP-DEPENDENT PROTEASE ATPASE SUBUNIT HSLU"/>
    <property type="match status" value="1"/>
</dbReference>
<feature type="region of interest" description="Disordered" evidence="7">
    <location>
        <begin position="141"/>
        <end position="197"/>
    </location>
</feature>
<dbReference type="GO" id="GO:0005524">
    <property type="term" value="F:ATP binding"/>
    <property type="evidence" value="ECO:0007669"/>
    <property type="project" value="UniProtKB-KW"/>
</dbReference>
<dbReference type="InterPro" id="IPR027417">
    <property type="entry name" value="P-loop_NTPase"/>
</dbReference>
<keyword evidence="3" id="KW-0963">Cytoplasm</keyword>